<proteinExistence type="predicted"/>
<accession>A0A645HJ25</accession>
<dbReference type="EMBL" id="VSSQ01090079">
    <property type="protein sequence ID" value="MPN36124.1"/>
    <property type="molecule type" value="Genomic_DNA"/>
</dbReference>
<comment type="caution">
    <text evidence="1">The sequence shown here is derived from an EMBL/GenBank/DDBJ whole genome shotgun (WGS) entry which is preliminary data.</text>
</comment>
<reference evidence="1" key="1">
    <citation type="submission" date="2019-08" db="EMBL/GenBank/DDBJ databases">
        <authorList>
            <person name="Kucharzyk K."/>
            <person name="Murdoch R.W."/>
            <person name="Higgins S."/>
            <person name="Loffler F."/>
        </authorList>
    </citation>
    <scope>NUCLEOTIDE SEQUENCE</scope>
</reference>
<protein>
    <submittedName>
        <fullName evidence="1">Uncharacterized protein</fullName>
    </submittedName>
</protein>
<organism evidence="1">
    <name type="scientific">bioreactor metagenome</name>
    <dbReference type="NCBI Taxonomy" id="1076179"/>
    <lineage>
        <taxon>unclassified sequences</taxon>
        <taxon>metagenomes</taxon>
        <taxon>ecological metagenomes</taxon>
    </lineage>
</organism>
<sequence length="183" mass="19365">MVLVGQLGLQQFLLGLADVRQHHGHGFVPPGQAAQVGLLTVIVTPRQMHAREHGAHGGAVGGLGRKLALAAQLVDHGGGLACHGVQDVAALVGRRIGHGNAAVRQMLHQVQVERQLLGGQALEQREHVFALVRGEKVVGVLDAAFDAAQLRQFAQLQTAQQIARLFGGDFGEDGHDSAKYGER</sequence>
<name>A0A645HJ25_9ZZZZ</name>
<gene>
    <name evidence="1" type="ORF">SDC9_183630</name>
</gene>
<dbReference type="AlphaFoldDB" id="A0A645HJ25"/>
<evidence type="ECO:0000313" key="1">
    <source>
        <dbReference type="EMBL" id="MPN36124.1"/>
    </source>
</evidence>